<evidence type="ECO:0000256" key="1">
    <source>
        <dbReference type="SAM" id="MobiDB-lite"/>
    </source>
</evidence>
<dbReference type="EMBL" id="LFYR01000929">
    <property type="protein sequence ID" value="KMZ67139.1"/>
    <property type="molecule type" value="Genomic_DNA"/>
</dbReference>
<dbReference type="SUPFAM" id="SSF46942">
    <property type="entry name" value="Elongation factor TFIIS domain 2"/>
    <property type="match status" value="1"/>
</dbReference>
<reference evidence="4" key="1">
    <citation type="journal article" date="2016" name="Nature">
        <title>The genome of the seagrass Zostera marina reveals angiosperm adaptation to the sea.</title>
        <authorList>
            <person name="Olsen J.L."/>
            <person name="Rouze P."/>
            <person name="Verhelst B."/>
            <person name="Lin Y.-C."/>
            <person name="Bayer T."/>
            <person name="Collen J."/>
            <person name="Dattolo E."/>
            <person name="De Paoli E."/>
            <person name="Dittami S."/>
            <person name="Maumus F."/>
            <person name="Michel G."/>
            <person name="Kersting A."/>
            <person name="Lauritano C."/>
            <person name="Lohaus R."/>
            <person name="Toepel M."/>
            <person name="Tonon T."/>
            <person name="Vanneste K."/>
            <person name="Amirebrahimi M."/>
            <person name="Brakel J."/>
            <person name="Bostroem C."/>
            <person name="Chovatia M."/>
            <person name="Grimwood J."/>
            <person name="Jenkins J.W."/>
            <person name="Jueterbock A."/>
            <person name="Mraz A."/>
            <person name="Stam W.T."/>
            <person name="Tice H."/>
            <person name="Bornberg-Bauer E."/>
            <person name="Green P.J."/>
            <person name="Pearson G.A."/>
            <person name="Procaccini G."/>
            <person name="Duarte C.M."/>
            <person name="Schmutz J."/>
            <person name="Reusch T.B.H."/>
            <person name="Van de Peer Y."/>
        </authorList>
    </citation>
    <scope>NUCLEOTIDE SEQUENCE [LARGE SCALE GENOMIC DNA]</scope>
    <source>
        <strain evidence="4">cv. Finnish</strain>
    </source>
</reference>
<dbReference type="AlphaFoldDB" id="A0A0K9PDV8"/>
<dbReference type="OrthoDB" id="1922186at2759"/>
<evidence type="ECO:0000259" key="2">
    <source>
        <dbReference type="PROSITE" id="PS51321"/>
    </source>
</evidence>
<dbReference type="PROSITE" id="PS51321">
    <property type="entry name" value="TFIIS_CENTRAL"/>
    <property type="match status" value="1"/>
</dbReference>
<feature type="domain" description="TFIIS central" evidence="2">
    <location>
        <begin position="148"/>
        <end position="247"/>
    </location>
</feature>
<organism evidence="3 4">
    <name type="scientific">Zostera marina</name>
    <name type="common">Eelgrass</name>
    <dbReference type="NCBI Taxonomy" id="29655"/>
    <lineage>
        <taxon>Eukaryota</taxon>
        <taxon>Viridiplantae</taxon>
        <taxon>Streptophyta</taxon>
        <taxon>Embryophyta</taxon>
        <taxon>Tracheophyta</taxon>
        <taxon>Spermatophyta</taxon>
        <taxon>Magnoliopsida</taxon>
        <taxon>Liliopsida</taxon>
        <taxon>Zosteraceae</taxon>
        <taxon>Zostera</taxon>
    </lineage>
</organism>
<sequence length="247" mass="28041">MHKCVVHFIPLNKKLPVRSQHPGFIVQKVYDTVEKKLWKLTDKDYKDHNQSEIELLIQKTQEHLGGFVDVETEVPSTDGVHREEQEDSQKAKWNRRRRNVTIDVSRNDESSTKSDANIKSDTPGSCNSDSSEYHAILSSFQALTHTSHRDNWLRKLLVGMRFVCKAKDSASEKDKIVCTGDGLSKISGTVKESLDNNTSIITNGKIFIWPDDVISAITGLENAVNESLGSDFMKYNQKMRSLDFNLK</sequence>
<evidence type="ECO:0000313" key="3">
    <source>
        <dbReference type="EMBL" id="KMZ67139.1"/>
    </source>
</evidence>
<feature type="compositionally biased region" description="Basic and acidic residues" evidence="1">
    <location>
        <begin position="79"/>
        <end position="90"/>
    </location>
</feature>
<dbReference type="InterPro" id="IPR003618">
    <property type="entry name" value="TFIIS_cen_dom"/>
</dbReference>
<proteinExistence type="predicted"/>
<accession>A0A0K9PDV8</accession>
<dbReference type="InterPro" id="IPR036575">
    <property type="entry name" value="TFIIS_cen_dom_sf"/>
</dbReference>
<comment type="caution">
    <text evidence="3">The sequence shown here is derived from an EMBL/GenBank/DDBJ whole genome shotgun (WGS) entry which is preliminary data.</text>
</comment>
<keyword evidence="4" id="KW-1185">Reference proteome</keyword>
<dbReference type="Proteomes" id="UP000036987">
    <property type="component" value="Unassembled WGS sequence"/>
</dbReference>
<protein>
    <recommendedName>
        <fullName evidence="2">TFIIS central domain-containing protein</fullName>
    </recommendedName>
</protein>
<dbReference type="PANTHER" id="PTHR46871">
    <property type="entry name" value="BROMO-ADJACENT HOMOLOGY (BAH) DOMAIN-CONTAINING PROTEIN"/>
    <property type="match status" value="1"/>
</dbReference>
<dbReference type="PANTHER" id="PTHR46871:SF1">
    <property type="entry name" value="BROMO-ADJACENT HOMOLOGY (BAH) DOMAIN-CONTAINING PROTEIN"/>
    <property type="match status" value="1"/>
</dbReference>
<feature type="compositionally biased region" description="Basic and acidic residues" evidence="1">
    <location>
        <begin position="105"/>
        <end position="118"/>
    </location>
</feature>
<name>A0A0K9PDV8_ZOSMR</name>
<gene>
    <name evidence="3" type="ORF">ZOSMA_277G00010</name>
</gene>
<feature type="region of interest" description="Disordered" evidence="1">
    <location>
        <begin position="73"/>
        <end position="126"/>
    </location>
</feature>
<evidence type="ECO:0000313" key="4">
    <source>
        <dbReference type="Proteomes" id="UP000036987"/>
    </source>
</evidence>
<dbReference type="GO" id="GO:0006351">
    <property type="term" value="P:DNA-templated transcription"/>
    <property type="evidence" value="ECO:0007669"/>
    <property type="project" value="InterPro"/>
</dbReference>
<feature type="non-terminal residue" evidence="3">
    <location>
        <position position="247"/>
    </location>
</feature>